<proteinExistence type="inferred from homology"/>
<dbReference type="GO" id="GO:0000166">
    <property type="term" value="F:nucleotide binding"/>
    <property type="evidence" value="ECO:0007669"/>
    <property type="project" value="InterPro"/>
</dbReference>
<sequence>MKYKEESSGFPVGCDTEQQKQQFINEYELNCGVKLDYNSMSYNAGMRTISKLLLNTLWGKFGEQCNKPQTKICEQYREYWELLNRQDVKIIGEVDVSNEKVFVKYKELNISDEDNKRKINYALAASVTAHARVMLYNEIDKIEKNRERRVFKG</sequence>
<keyword evidence="11" id="KW-1185">Reference proteome</keyword>
<evidence type="ECO:0000259" key="9">
    <source>
        <dbReference type="Pfam" id="PF03175"/>
    </source>
</evidence>
<dbReference type="Proteomes" id="UP000288716">
    <property type="component" value="Unassembled WGS sequence"/>
</dbReference>
<evidence type="ECO:0000256" key="8">
    <source>
        <dbReference type="ARBA" id="ARBA00049244"/>
    </source>
</evidence>
<evidence type="ECO:0000256" key="2">
    <source>
        <dbReference type="ARBA" id="ARBA00012417"/>
    </source>
</evidence>
<evidence type="ECO:0000256" key="7">
    <source>
        <dbReference type="ARBA" id="ARBA00023125"/>
    </source>
</evidence>
<evidence type="ECO:0000256" key="4">
    <source>
        <dbReference type="ARBA" id="ARBA00022695"/>
    </source>
</evidence>
<dbReference type="GO" id="GO:0006260">
    <property type="term" value="P:DNA replication"/>
    <property type="evidence" value="ECO:0007669"/>
    <property type="project" value="UniProtKB-KW"/>
</dbReference>
<dbReference type="OrthoDB" id="6513969at2759"/>
<accession>A0A443R9Z4</accession>
<dbReference type="AlphaFoldDB" id="A0A443R9Z4"/>
<protein>
    <recommendedName>
        <fullName evidence="2">DNA-directed DNA polymerase</fullName>
        <ecNumber evidence="2">2.7.7.7</ecNumber>
    </recommendedName>
</protein>
<dbReference type="VEuPathDB" id="VectorBase:LDEU014054"/>
<dbReference type="PANTHER" id="PTHR33568:SF3">
    <property type="entry name" value="DNA-DIRECTED DNA POLYMERASE"/>
    <property type="match status" value="1"/>
</dbReference>
<dbReference type="Pfam" id="PF03175">
    <property type="entry name" value="DNA_pol_B_2"/>
    <property type="match status" value="1"/>
</dbReference>
<name>A0A443R9Z4_9ACAR</name>
<evidence type="ECO:0000256" key="1">
    <source>
        <dbReference type="ARBA" id="ARBA00005755"/>
    </source>
</evidence>
<evidence type="ECO:0000313" key="11">
    <source>
        <dbReference type="Proteomes" id="UP000288716"/>
    </source>
</evidence>
<gene>
    <name evidence="10" type="ORF">B4U80_09037</name>
</gene>
<comment type="catalytic activity">
    <reaction evidence="8">
        <text>DNA(n) + a 2'-deoxyribonucleoside 5'-triphosphate = DNA(n+1) + diphosphate</text>
        <dbReference type="Rhea" id="RHEA:22508"/>
        <dbReference type="Rhea" id="RHEA-COMP:17339"/>
        <dbReference type="Rhea" id="RHEA-COMP:17340"/>
        <dbReference type="ChEBI" id="CHEBI:33019"/>
        <dbReference type="ChEBI" id="CHEBI:61560"/>
        <dbReference type="ChEBI" id="CHEBI:173112"/>
        <dbReference type="EC" id="2.7.7.7"/>
    </reaction>
</comment>
<evidence type="ECO:0000256" key="5">
    <source>
        <dbReference type="ARBA" id="ARBA00022705"/>
    </source>
</evidence>
<evidence type="ECO:0000313" key="10">
    <source>
        <dbReference type="EMBL" id="RWS12088.1"/>
    </source>
</evidence>
<organism evidence="10 11">
    <name type="scientific">Leptotrombidium deliense</name>
    <dbReference type="NCBI Taxonomy" id="299467"/>
    <lineage>
        <taxon>Eukaryota</taxon>
        <taxon>Metazoa</taxon>
        <taxon>Ecdysozoa</taxon>
        <taxon>Arthropoda</taxon>
        <taxon>Chelicerata</taxon>
        <taxon>Arachnida</taxon>
        <taxon>Acari</taxon>
        <taxon>Acariformes</taxon>
        <taxon>Trombidiformes</taxon>
        <taxon>Prostigmata</taxon>
        <taxon>Anystina</taxon>
        <taxon>Parasitengona</taxon>
        <taxon>Trombiculoidea</taxon>
        <taxon>Trombiculidae</taxon>
        <taxon>Leptotrombidium</taxon>
    </lineage>
</organism>
<keyword evidence="3" id="KW-0808">Transferase</keyword>
<comment type="similarity">
    <text evidence="1">Belongs to the DNA polymerase type-B family.</text>
</comment>
<dbReference type="SUPFAM" id="SSF56672">
    <property type="entry name" value="DNA/RNA polymerases"/>
    <property type="match status" value="1"/>
</dbReference>
<dbReference type="Gene3D" id="1.10.287.690">
    <property type="entry name" value="Helix hairpin bin"/>
    <property type="match status" value="1"/>
</dbReference>
<evidence type="ECO:0000256" key="3">
    <source>
        <dbReference type="ARBA" id="ARBA00022679"/>
    </source>
</evidence>
<dbReference type="GO" id="GO:0003887">
    <property type="term" value="F:DNA-directed DNA polymerase activity"/>
    <property type="evidence" value="ECO:0007669"/>
    <property type="project" value="UniProtKB-KW"/>
</dbReference>
<dbReference type="STRING" id="299467.A0A443R9Z4"/>
<dbReference type="InterPro" id="IPR004868">
    <property type="entry name" value="DNA-dir_DNA_pol_B_mt/vir"/>
</dbReference>
<dbReference type="PANTHER" id="PTHR33568">
    <property type="entry name" value="DNA POLYMERASE"/>
    <property type="match status" value="1"/>
</dbReference>
<dbReference type="EMBL" id="NCKV01048839">
    <property type="protein sequence ID" value="RWS12088.1"/>
    <property type="molecule type" value="Genomic_DNA"/>
</dbReference>
<dbReference type="EC" id="2.7.7.7" evidence="2"/>
<keyword evidence="6" id="KW-0239">DNA-directed DNA polymerase</keyword>
<keyword evidence="5" id="KW-0235">DNA replication</keyword>
<evidence type="ECO:0000256" key="6">
    <source>
        <dbReference type="ARBA" id="ARBA00022932"/>
    </source>
</evidence>
<dbReference type="GO" id="GO:0003677">
    <property type="term" value="F:DNA binding"/>
    <property type="evidence" value="ECO:0007669"/>
    <property type="project" value="UniProtKB-KW"/>
</dbReference>
<keyword evidence="7" id="KW-0238">DNA-binding</keyword>
<dbReference type="InterPro" id="IPR043502">
    <property type="entry name" value="DNA/RNA_pol_sf"/>
</dbReference>
<keyword evidence="4" id="KW-0548">Nucleotidyltransferase</keyword>
<comment type="caution">
    <text evidence="10">The sequence shown here is derived from an EMBL/GenBank/DDBJ whole genome shotgun (WGS) entry which is preliminary data.</text>
</comment>
<reference evidence="10 11" key="1">
    <citation type="journal article" date="2018" name="Gigascience">
        <title>Genomes of trombidid mites reveal novel predicted allergens and laterally-transferred genes associated with secondary metabolism.</title>
        <authorList>
            <person name="Dong X."/>
            <person name="Chaisiri K."/>
            <person name="Xia D."/>
            <person name="Armstrong S.D."/>
            <person name="Fang Y."/>
            <person name="Donnelly M.J."/>
            <person name="Kadowaki T."/>
            <person name="McGarry J.W."/>
            <person name="Darby A.C."/>
            <person name="Makepeace B.L."/>
        </authorList>
    </citation>
    <scope>NUCLEOTIDE SEQUENCE [LARGE SCALE GENOMIC DNA]</scope>
    <source>
        <strain evidence="10">UoL-UT</strain>
    </source>
</reference>
<feature type="domain" description="DNA-directed DNA polymerase family B mitochondria/virus" evidence="9">
    <location>
        <begin position="28"/>
        <end position="140"/>
    </location>
</feature>